<dbReference type="InterPro" id="IPR019734">
    <property type="entry name" value="TPR_rpt"/>
</dbReference>
<dbReference type="EMBL" id="JACIUY010000050">
    <property type="protein sequence ID" value="MBB1086067.1"/>
    <property type="molecule type" value="Genomic_DNA"/>
</dbReference>
<dbReference type="Proteomes" id="UP000518255">
    <property type="component" value="Unassembled WGS sequence"/>
</dbReference>
<sequence length="217" mass="25339">MDNETQILLQRSKELNHEGIMQRKAGNYSSAVDYFTQAISLFPREEYFYNRALSRLATSQGVSYASYSSDDMLVALLIGYLEHHDEVGQAELVQSLVYYLEKMMQINLLGEDILLHNLNEKNAYRNYILAEKFAEFVNSVNDPASVYREEYLYFRTPTFEESFKDYFSRFAIGPFNMMLDDQTRANWTRKSLSDVRQYLNNEQLINAANNICALLFN</sequence>
<evidence type="ECO:0008006" key="4">
    <source>
        <dbReference type="Google" id="ProtNLM"/>
    </source>
</evidence>
<organism evidence="2 3">
    <name type="scientific">Limosilactobacillus fastidiosus</name>
    <dbReference type="NCBI Taxonomy" id="2759855"/>
    <lineage>
        <taxon>Bacteria</taxon>
        <taxon>Bacillati</taxon>
        <taxon>Bacillota</taxon>
        <taxon>Bacilli</taxon>
        <taxon>Lactobacillales</taxon>
        <taxon>Lactobacillaceae</taxon>
        <taxon>Limosilactobacillus</taxon>
    </lineage>
</organism>
<dbReference type="PROSITE" id="PS50005">
    <property type="entry name" value="TPR"/>
    <property type="match status" value="1"/>
</dbReference>
<accession>A0A7W3TZC4</accession>
<evidence type="ECO:0000313" key="3">
    <source>
        <dbReference type="Proteomes" id="UP000518255"/>
    </source>
</evidence>
<reference evidence="2 3" key="1">
    <citation type="submission" date="2020-07" db="EMBL/GenBank/DDBJ databases">
        <title>Description of Limosilactobacillus balticus sp. nov., Limosilactobacillus agrestis sp. nov., Limosilactobacillus albertensis sp. nov., Limosilactobacillus rudii sp. nov., Limosilactobacillus fastidiosus sp. nov., five novel Limosilactobacillus species isolated from the vertebrate gastrointestinal tract, and proposal of 6 subspecies of Limosilactobacillus reuteri adapted to the gastrointestinal tract of specific vertebrate hosts.</title>
        <authorList>
            <person name="Li F."/>
            <person name="Cheng C."/>
            <person name="Zheng J."/>
            <person name="Quevedo R.M."/>
            <person name="Li J."/>
            <person name="Roos S."/>
            <person name="Gaenzle M.G."/>
            <person name="Walter J."/>
        </authorList>
    </citation>
    <scope>NUCLEOTIDE SEQUENCE [LARGE SCALE GENOMIC DNA]</scope>
    <source>
        <strain evidence="2 3">WF-MA3-C</strain>
    </source>
</reference>
<dbReference type="RefSeq" id="WP_182580952.1">
    <property type="nucleotide sequence ID" value="NZ_JACIUY010000050.1"/>
</dbReference>
<dbReference type="SUPFAM" id="SSF48452">
    <property type="entry name" value="TPR-like"/>
    <property type="match status" value="1"/>
</dbReference>
<proteinExistence type="predicted"/>
<feature type="repeat" description="TPR" evidence="1">
    <location>
        <begin position="12"/>
        <end position="45"/>
    </location>
</feature>
<protein>
    <recommendedName>
        <fullName evidence="4">Tetratricopeptide repeat protein</fullName>
    </recommendedName>
</protein>
<evidence type="ECO:0000313" key="2">
    <source>
        <dbReference type="EMBL" id="MBB1086067.1"/>
    </source>
</evidence>
<keyword evidence="1" id="KW-0802">TPR repeat</keyword>
<name>A0A7W3TZC4_9LACO</name>
<comment type="caution">
    <text evidence="2">The sequence shown here is derived from an EMBL/GenBank/DDBJ whole genome shotgun (WGS) entry which is preliminary data.</text>
</comment>
<gene>
    <name evidence="2" type="ORF">H5R63_04575</name>
</gene>
<dbReference type="Gene3D" id="1.25.40.10">
    <property type="entry name" value="Tetratricopeptide repeat domain"/>
    <property type="match status" value="1"/>
</dbReference>
<dbReference type="AlphaFoldDB" id="A0A7W3TZC4"/>
<evidence type="ECO:0000256" key="1">
    <source>
        <dbReference type="PROSITE-ProRule" id="PRU00339"/>
    </source>
</evidence>
<dbReference type="InterPro" id="IPR011990">
    <property type="entry name" value="TPR-like_helical_dom_sf"/>
</dbReference>